<protein>
    <submittedName>
        <fullName evidence="2">Uncharacterized protein</fullName>
    </submittedName>
</protein>
<feature type="region of interest" description="Disordered" evidence="1">
    <location>
        <begin position="70"/>
        <end position="110"/>
    </location>
</feature>
<feature type="region of interest" description="Disordered" evidence="1">
    <location>
        <begin position="1"/>
        <end position="41"/>
    </location>
</feature>
<accession>A0A835PML3</accession>
<proteinExistence type="predicted"/>
<keyword evidence="3" id="KW-1185">Reference proteome</keyword>
<gene>
    <name evidence="2" type="ORF">HPP92_024273</name>
</gene>
<comment type="caution">
    <text evidence="2">The sequence shown here is derived from an EMBL/GenBank/DDBJ whole genome shotgun (WGS) entry which is preliminary data.</text>
</comment>
<dbReference type="AlphaFoldDB" id="A0A835PML3"/>
<dbReference type="OrthoDB" id="674948at2759"/>
<feature type="compositionally biased region" description="Acidic residues" evidence="1">
    <location>
        <begin position="10"/>
        <end position="28"/>
    </location>
</feature>
<evidence type="ECO:0000256" key="1">
    <source>
        <dbReference type="SAM" id="MobiDB-lite"/>
    </source>
</evidence>
<name>A0A835PML3_VANPL</name>
<evidence type="ECO:0000313" key="3">
    <source>
        <dbReference type="Proteomes" id="UP000636800"/>
    </source>
</evidence>
<sequence>MEQDATLGEEGLEIAVLDEGDHEEEETNGEEKQAGEGIGGLDQKLVVRGRALELRCRFSTVAEHRYLVQVEHHQRPAGGSDRRVQEADREEGGCGRGRGRRHGGSEFQKP</sequence>
<dbReference type="Proteomes" id="UP000636800">
    <property type="component" value="Chromosome 13"/>
</dbReference>
<organism evidence="2 3">
    <name type="scientific">Vanilla planifolia</name>
    <name type="common">Vanilla</name>
    <dbReference type="NCBI Taxonomy" id="51239"/>
    <lineage>
        <taxon>Eukaryota</taxon>
        <taxon>Viridiplantae</taxon>
        <taxon>Streptophyta</taxon>
        <taxon>Embryophyta</taxon>
        <taxon>Tracheophyta</taxon>
        <taxon>Spermatophyta</taxon>
        <taxon>Magnoliopsida</taxon>
        <taxon>Liliopsida</taxon>
        <taxon>Asparagales</taxon>
        <taxon>Orchidaceae</taxon>
        <taxon>Vanilloideae</taxon>
        <taxon>Vanilleae</taxon>
        <taxon>Vanilla</taxon>
    </lineage>
</organism>
<evidence type="ECO:0000313" key="2">
    <source>
        <dbReference type="EMBL" id="KAG0454981.1"/>
    </source>
</evidence>
<feature type="compositionally biased region" description="Basic and acidic residues" evidence="1">
    <location>
        <begin position="70"/>
        <end position="93"/>
    </location>
</feature>
<reference evidence="2 3" key="1">
    <citation type="journal article" date="2020" name="Nat. Food">
        <title>A phased Vanilla planifolia genome enables genetic improvement of flavour and production.</title>
        <authorList>
            <person name="Hasing T."/>
            <person name="Tang H."/>
            <person name="Brym M."/>
            <person name="Khazi F."/>
            <person name="Huang T."/>
            <person name="Chambers A.H."/>
        </authorList>
    </citation>
    <scope>NUCLEOTIDE SEQUENCE [LARGE SCALE GENOMIC DNA]</scope>
    <source>
        <tissue evidence="2">Leaf</tissue>
    </source>
</reference>
<dbReference type="EMBL" id="JADCNL010000013">
    <property type="protein sequence ID" value="KAG0454981.1"/>
    <property type="molecule type" value="Genomic_DNA"/>
</dbReference>